<feature type="region of interest" description="Disordered" evidence="6">
    <location>
        <begin position="184"/>
        <end position="207"/>
    </location>
</feature>
<comment type="similarity">
    <text evidence="5">Belongs to the eIF-3 subunit D family.</text>
</comment>
<keyword evidence="2 5" id="KW-0396">Initiation factor</keyword>
<evidence type="ECO:0000256" key="4">
    <source>
        <dbReference type="ARBA" id="ARBA00022917"/>
    </source>
</evidence>
<keyword evidence="1 5" id="KW-0963">Cytoplasm</keyword>
<keyword evidence="4 5" id="KW-0648">Protein biosynthesis</keyword>
<dbReference type="HAMAP" id="MF_03003">
    <property type="entry name" value="eIF3d"/>
    <property type="match status" value="1"/>
</dbReference>
<dbReference type="GO" id="GO:0005852">
    <property type="term" value="C:eukaryotic translation initiation factor 3 complex"/>
    <property type="evidence" value="ECO:0007669"/>
    <property type="project" value="UniProtKB-UniRule"/>
</dbReference>
<reference evidence="8" key="1">
    <citation type="submission" date="2016-11" db="UniProtKB">
        <authorList>
            <consortium name="WormBaseParasite"/>
        </authorList>
    </citation>
    <scope>IDENTIFICATION</scope>
</reference>
<dbReference type="GO" id="GO:0001732">
    <property type="term" value="P:formation of cytoplasmic translation initiation complex"/>
    <property type="evidence" value="ECO:0007669"/>
    <property type="project" value="UniProtKB-UniRule"/>
</dbReference>
<comment type="caution">
    <text evidence="5">Lacks conserved residue(s) required for the propagation of feature annotation.</text>
</comment>
<dbReference type="Pfam" id="PF05091">
    <property type="entry name" value="eIF-3_zeta"/>
    <property type="match status" value="1"/>
</dbReference>
<keyword evidence="7" id="KW-1185">Reference proteome</keyword>
<evidence type="ECO:0000256" key="6">
    <source>
        <dbReference type="SAM" id="MobiDB-lite"/>
    </source>
</evidence>
<evidence type="ECO:0000256" key="5">
    <source>
        <dbReference type="HAMAP-Rule" id="MF_03003"/>
    </source>
</evidence>
<dbReference type="GO" id="GO:0016282">
    <property type="term" value="C:eukaryotic 43S preinitiation complex"/>
    <property type="evidence" value="ECO:0007669"/>
    <property type="project" value="UniProtKB-UniRule"/>
</dbReference>
<sequence>MAITSSELLAPTTKVSLFASLNYPTFAVNSIMALPKIQIDSVTKNISGWGPTGATKSELFDDMPFQQFNKCDRIGRVADWLGVDRFKRSDGRDRYNERMYGSSASAGAQFDYVHENDEQHFQLVDSSKANSNSQEPYRRNFQFRKIMHANLERQENAKFAQNQKIKRSIAKEQMRAFKLWQRRGGARGGNNRPGGRRWNDRMTGKSRQASVQVHPDWKLFERMDFSRLSKLSLPGIDAGQDIEGQRYGTLHFYDKSIDRVSVKNPLNLQICGGSFCNVTTTDDPVMQKLAHQDAGNVFATDIILATLMSSTRSVYSWDIVAHRIGDKLFFDKRDTGGFSNPVDALTVSETSVDPPAFDAVGINNARDLATEALYINQNFRRQALKRNEDVFKYENETVPFDEEGPTTDIETAFKYRRFNLGNDKDGTPIRLVCRTEHDAVMQGVNGETQFVTIKAFNEWDSQQAGGVEWRSKLDSQKGAVLATELKNNSCKLSKWTLQAVLAGSDHIKFGYVSRINARNSAQHVILGTQQYRPTEFATNIALNLDNCWGILRCMIDVCMQKPPGKYLFLKDPASPVISMYGLPEGTFESSDEDDSDLSDESDGNE</sequence>
<evidence type="ECO:0000256" key="1">
    <source>
        <dbReference type="ARBA" id="ARBA00022490"/>
    </source>
</evidence>
<protein>
    <recommendedName>
        <fullName evidence="5">Eukaryotic translation initiation factor 3 subunit D</fullName>
        <shortName evidence="5">eIF3d</shortName>
    </recommendedName>
    <alternativeName>
        <fullName evidence="5">Eukaryotic translation initiation factor 3 subunit 7</fullName>
    </alternativeName>
</protein>
<dbReference type="AlphaFoldDB" id="A0A1I7YJ59"/>
<dbReference type="GO" id="GO:0003743">
    <property type="term" value="F:translation initiation factor activity"/>
    <property type="evidence" value="ECO:0007669"/>
    <property type="project" value="UniProtKB-UniRule"/>
</dbReference>
<dbReference type="Proteomes" id="UP000095287">
    <property type="component" value="Unplaced"/>
</dbReference>
<organism evidence="7 8">
    <name type="scientific">Steinernema glaseri</name>
    <dbReference type="NCBI Taxonomy" id="37863"/>
    <lineage>
        <taxon>Eukaryota</taxon>
        <taxon>Metazoa</taxon>
        <taxon>Ecdysozoa</taxon>
        <taxon>Nematoda</taxon>
        <taxon>Chromadorea</taxon>
        <taxon>Rhabditida</taxon>
        <taxon>Tylenchina</taxon>
        <taxon>Panagrolaimomorpha</taxon>
        <taxon>Strongyloidoidea</taxon>
        <taxon>Steinernematidae</taxon>
        <taxon>Steinernema</taxon>
    </lineage>
</organism>
<feature type="compositionally biased region" description="Acidic residues" evidence="6">
    <location>
        <begin position="589"/>
        <end position="605"/>
    </location>
</feature>
<comment type="subcellular location">
    <subcellularLocation>
        <location evidence="5">Cytoplasm</location>
    </subcellularLocation>
</comment>
<keyword evidence="3" id="KW-0694">RNA-binding</keyword>
<name>A0A1I7YJ59_9BILA</name>
<dbReference type="GO" id="GO:0002191">
    <property type="term" value="P:cap-dependent translational initiation"/>
    <property type="evidence" value="ECO:0007669"/>
    <property type="project" value="UniProtKB-UniRule"/>
</dbReference>
<evidence type="ECO:0000313" key="8">
    <source>
        <dbReference type="WBParaSite" id="L893_g1691.t2"/>
    </source>
</evidence>
<proteinExistence type="inferred from homology"/>
<evidence type="ECO:0000256" key="3">
    <source>
        <dbReference type="ARBA" id="ARBA00022884"/>
    </source>
</evidence>
<dbReference type="PIRSF" id="PIRSF016281">
    <property type="entry name" value="EIF-3_zeta"/>
    <property type="match status" value="1"/>
</dbReference>
<accession>A0A1I7YJ59</accession>
<evidence type="ECO:0000313" key="7">
    <source>
        <dbReference type="Proteomes" id="UP000095287"/>
    </source>
</evidence>
<dbReference type="WBParaSite" id="L893_g1691.t2">
    <property type="protein sequence ID" value="L893_g1691.t2"/>
    <property type="gene ID" value="L893_g1691"/>
</dbReference>
<dbReference type="GO" id="GO:0098808">
    <property type="term" value="F:mRNA cap binding"/>
    <property type="evidence" value="ECO:0007669"/>
    <property type="project" value="UniProtKB-UniRule"/>
</dbReference>
<dbReference type="InterPro" id="IPR007783">
    <property type="entry name" value="eIF3d"/>
</dbReference>
<dbReference type="PANTHER" id="PTHR12399">
    <property type="entry name" value="EUKARYOTIC TRANSLATION INITIATION FACTOR 3 SUBUNIT 7"/>
    <property type="match status" value="1"/>
</dbReference>
<dbReference type="PANTHER" id="PTHR12399:SF0">
    <property type="entry name" value="EUKARYOTIC TRANSLATION INITIATION FACTOR 3 SUBUNIT D"/>
    <property type="match status" value="1"/>
</dbReference>
<comment type="function">
    <text evidence="5">mRNA cap-binding component of the eukaryotic translation initiation factor 3 (eIF-3) complex, which is involved in protein synthesis of a specialized repertoire of mRNAs and, together with other initiation factors, stimulates binding of mRNA and methionyl-tRNAi to the 40S ribosome. The eIF-3 complex specifically targets and initiates translation of a subset of mRNAs involved in cell proliferation. In the eIF-3 complex, eif3d specifically recognizes and binds the 7-methylguanosine cap of a subset of mRNAs.</text>
</comment>
<comment type="domain">
    <text evidence="5">The RNA gate region regulates mRNA cap recognition to prevent promiscuous mRNA-binding before assembly of eif3d into the full eukaryotic translation initiation factor 3 (eIF-3) complex.</text>
</comment>
<dbReference type="GO" id="GO:0033290">
    <property type="term" value="C:eukaryotic 48S preinitiation complex"/>
    <property type="evidence" value="ECO:0007669"/>
    <property type="project" value="UniProtKB-UniRule"/>
</dbReference>
<feature type="region of interest" description="Disordered" evidence="6">
    <location>
        <begin position="583"/>
        <end position="605"/>
    </location>
</feature>
<evidence type="ECO:0000256" key="2">
    <source>
        <dbReference type="ARBA" id="ARBA00022540"/>
    </source>
</evidence>
<comment type="subunit">
    <text evidence="5">Component of the eukaryotic translation initiation factor 3 (eIF-3) complex.</text>
</comment>